<comment type="caution">
    <text evidence="2">The sequence shown here is derived from an EMBL/GenBank/DDBJ whole genome shotgun (WGS) entry which is preliminary data.</text>
</comment>
<accession>A0A4R2NQE2</accession>
<evidence type="ECO:0000313" key="3">
    <source>
        <dbReference type="Proteomes" id="UP000295416"/>
    </source>
</evidence>
<dbReference type="EMBL" id="SLXK01000027">
    <property type="protein sequence ID" value="TCP24079.1"/>
    <property type="molecule type" value="Genomic_DNA"/>
</dbReference>
<protein>
    <recommendedName>
        <fullName evidence="1">FIMAH domain-containing protein</fullName>
    </recommendedName>
</protein>
<evidence type="ECO:0000259" key="1">
    <source>
        <dbReference type="Pfam" id="PF22888"/>
    </source>
</evidence>
<dbReference type="Pfam" id="PF22888">
    <property type="entry name" value="FIMAH"/>
    <property type="match status" value="1"/>
</dbReference>
<reference evidence="2 3" key="1">
    <citation type="submission" date="2019-03" db="EMBL/GenBank/DDBJ databases">
        <title>Genomic Encyclopedia of Type Strains, Phase IV (KMG-IV): sequencing the most valuable type-strain genomes for metagenomic binning, comparative biology and taxonomic classification.</title>
        <authorList>
            <person name="Goeker M."/>
        </authorList>
    </citation>
    <scope>NUCLEOTIDE SEQUENCE [LARGE SCALE GENOMIC DNA]</scope>
    <source>
        <strain evidence="2 3">DSM 19377</strain>
    </source>
</reference>
<dbReference type="SUPFAM" id="SSF51004">
    <property type="entry name" value="C-terminal (heme d1) domain of cytochrome cd1-nitrite reductase"/>
    <property type="match status" value="1"/>
</dbReference>
<organism evidence="2 3">
    <name type="scientific">Scopulibacillus darangshiensis</name>
    <dbReference type="NCBI Taxonomy" id="442528"/>
    <lineage>
        <taxon>Bacteria</taxon>
        <taxon>Bacillati</taxon>
        <taxon>Bacillota</taxon>
        <taxon>Bacilli</taxon>
        <taxon>Bacillales</taxon>
        <taxon>Sporolactobacillaceae</taxon>
        <taxon>Scopulibacillus</taxon>
    </lineage>
</organism>
<proteinExistence type="predicted"/>
<dbReference type="InterPro" id="IPR054470">
    <property type="entry name" value="FIMAH_dom"/>
</dbReference>
<feature type="domain" description="FIMAH" evidence="1">
    <location>
        <begin position="351"/>
        <end position="429"/>
    </location>
</feature>
<sequence length="435" mass="48762">MLIGTLSFTKHADAKSGGQADDNGITQEEVQGNAVWSDDYQRFFDLKKEGPIVPGLKQGLVPQDVDYIESKDWFVISNYRDGDLSSMITIVDAKTGLLIKSFQLENEDGTPYVLHSGGVATVSKRHLWIASGSEVNYIKLADIIHSNKKLISFEGHFHVDSRASFVDYKNGVLWVGDFANGDKYPTKESHHIVNRDNELYTGWVAGYRLDEKRELIPEGKPKNPDGSIVPDLVLSIPDKIQGMGFLDNELVLSESYGRFNKSYLWFYKNPLSENPHKTIDLSGNSVPVWFLDSQTYKDSLTMTPLSGGMREQGGELYVIFESGAEKYLNGSYALDRMQILNMFKDKEQKLAKVRELTESYGASGDLKDPLKGQLMNKLQQAEHQLEAGSTDHAVSHLEDFLEAVNNKAMQEYITSDAKDALSGQVNDLLDIWKVK</sequence>
<dbReference type="AlphaFoldDB" id="A0A4R2NQE2"/>
<evidence type="ECO:0000313" key="2">
    <source>
        <dbReference type="EMBL" id="TCP24079.1"/>
    </source>
</evidence>
<dbReference type="InterPro" id="IPR011048">
    <property type="entry name" value="Haem_d1_sf"/>
</dbReference>
<dbReference type="RefSeq" id="WP_165886970.1">
    <property type="nucleotide sequence ID" value="NZ_SLXK01000027.1"/>
</dbReference>
<keyword evidence="3" id="KW-1185">Reference proteome</keyword>
<gene>
    <name evidence="2" type="ORF">EV207_1271</name>
</gene>
<dbReference type="Proteomes" id="UP000295416">
    <property type="component" value="Unassembled WGS sequence"/>
</dbReference>
<name>A0A4R2NQE2_9BACL</name>